<feature type="compositionally biased region" description="Polar residues" evidence="1">
    <location>
        <begin position="69"/>
        <end position="98"/>
    </location>
</feature>
<dbReference type="Gramene" id="AUR62000557-RA">
    <property type="protein sequence ID" value="AUR62000557-RA:cds"/>
    <property type="gene ID" value="AUR62000557"/>
</dbReference>
<keyword evidence="3" id="KW-1185">Reference proteome</keyword>
<reference evidence="2" key="1">
    <citation type="journal article" date="2017" name="Nature">
        <title>The genome of Chenopodium quinoa.</title>
        <authorList>
            <person name="Jarvis D.E."/>
            <person name="Ho Y.S."/>
            <person name="Lightfoot D.J."/>
            <person name="Schmoeckel S.M."/>
            <person name="Li B."/>
            <person name="Borm T.J.A."/>
            <person name="Ohyanagi H."/>
            <person name="Mineta K."/>
            <person name="Michell C.T."/>
            <person name="Saber N."/>
            <person name="Kharbatia N.M."/>
            <person name="Rupper R.R."/>
            <person name="Sharp A.R."/>
            <person name="Dally N."/>
            <person name="Boughton B.A."/>
            <person name="Woo Y.H."/>
            <person name="Gao G."/>
            <person name="Schijlen E.G.W.M."/>
            <person name="Guo X."/>
            <person name="Momin A.A."/>
            <person name="Negrao S."/>
            <person name="Al-Babili S."/>
            <person name="Gehring C."/>
            <person name="Roessner U."/>
            <person name="Jung C."/>
            <person name="Murphy K."/>
            <person name="Arold S.T."/>
            <person name="Gojobori T."/>
            <person name="van der Linden C.G."/>
            <person name="van Loo E.N."/>
            <person name="Jellen E.N."/>
            <person name="Maughan P.J."/>
            <person name="Tester M."/>
        </authorList>
    </citation>
    <scope>NUCLEOTIDE SEQUENCE [LARGE SCALE GENOMIC DNA]</scope>
    <source>
        <strain evidence="2">cv. PI 614886</strain>
    </source>
</reference>
<reference evidence="2" key="2">
    <citation type="submission" date="2021-03" db="UniProtKB">
        <authorList>
            <consortium name="EnsemblPlants"/>
        </authorList>
    </citation>
    <scope>IDENTIFICATION</scope>
</reference>
<dbReference type="Proteomes" id="UP000596660">
    <property type="component" value="Unplaced"/>
</dbReference>
<feature type="region of interest" description="Disordered" evidence="1">
    <location>
        <begin position="149"/>
        <end position="279"/>
    </location>
</feature>
<evidence type="ECO:0000313" key="3">
    <source>
        <dbReference type="Proteomes" id="UP000596660"/>
    </source>
</evidence>
<name>A0A803KNF1_CHEQI</name>
<feature type="compositionally biased region" description="Low complexity" evidence="1">
    <location>
        <begin position="156"/>
        <end position="182"/>
    </location>
</feature>
<feature type="compositionally biased region" description="Basic residues" evidence="1">
    <location>
        <begin position="250"/>
        <end position="260"/>
    </location>
</feature>
<feature type="region of interest" description="Disordered" evidence="1">
    <location>
        <begin position="61"/>
        <end position="126"/>
    </location>
</feature>
<dbReference type="EnsemblPlants" id="AUR62000557-RA">
    <property type="protein sequence ID" value="AUR62000557-RA:cds"/>
    <property type="gene ID" value="AUR62000557"/>
</dbReference>
<evidence type="ECO:0000313" key="2">
    <source>
        <dbReference type="EnsemblPlants" id="AUR62000557-RA:cds"/>
    </source>
</evidence>
<sequence>MSDEDTQHFLSMLDAAAERAFEAYADKRQLSSSSFGQMVPGPMFKADFGRSESLKEAIEREAALRPCTQVPSAGSTNSMRHNRTSNTRPPHQKWSQGHTSRRIAQELGQTSKMTRSRDSSNRNSCLIRNNIKGPLLTKVVPHDQISEETSWNSCASSGSTTQQSGSPSSLSGSYESSGSVSYDSDESEPLYEKVGHSTRMKQPEYTDSTTSGYDDTSSYSNSRDDYSDAKSSSQRKQPGHFHALVSGLMKHMKHSKKPKQVKNGFKGLESGRHGGKKKGKKLLWWPKIHGGRGGVKMPNKGKVRLGNYRTKSFAAAKMILKK</sequence>
<organism evidence="2 3">
    <name type="scientific">Chenopodium quinoa</name>
    <name type="common">Quinoa</name>
    <dbReference type="NCBI Taxonomy" id="63459"/>
    <lineage>
        <taxon>Eukaryota</taxon>
        <taxon>Viridiplantae</taxon>
        <taxon>Streptophyta</taxon>
        <taxon>Embryophyta</taxon>
        <taxon>Tracheophyta</taxon>
        <taxon>Spermatophyta</taxon>
        <taxon>Magnoliopsida</taxon>
        <taxon>eudicotyledons</taxon>
        <taxon>Gunneridae</taxon>
        <taxon>Pentapetalae</taxon>
        <taxon>Caryophyllales</taxon>
        <taxon>Chenopodiaceae</taxon>
        <taxon>Chenopodioideae</taxon>
        <taxon>Atripliceae</taxon>
        <taxon>Chenopodium</taxon>
    </lineage>
</organism>
<dbReference type="AlphaFoldDB" id="A0A803KNF1"/>
<protein>
    <submittedName>
        <fullName evidence="2">Uncharacterized protein</fullName>
    </submittedName>
</protein>
<evidence type="ECO:0000256" key="1">
    <source>
        <dbReference type="SAM" id="MobiDB-lite"/>
    </source>
</evidence>
<feature type="compositionally biased region" description="Low complexity" evidence="1">
    <location>
        <begin position="205"/>
        <end position="221"/>
    </location>
</feature>
<accession>A0A803KNF1</accession>
<proteinExistence type="predicted"/>